<comment type="catalytic activity">
    <reaction evidence="8">
        <text>apo-[ACP] + CoA = holo-[ACP] + adenosine 3',5'-bisphosphate + H(+)</text>
        <dbReference type="Rhea" id="RHEA:12068"/>
        <dbReference type="Rhea" id="RHEA-COMP:9685"/>
        <dbReference type="Rhea" id="RHEA-COMP:9690"/>
        <dbReference type="ChEBI" id="CHEBI:15378"/>
        <dbReference type="ChEBI" id="CHEBI:29999"/>
        <dbReference type="ChEBI" id="CHEBI:57287"/>
        <dbReference type="ChEBI" id="CHEBI:58343"/>
        <dbReference type="ChEBI" id="CHEBI:64479"/>
        <dbReference type="EC" id="2.7.8.7"/>
    </reaction>
</comment>
<sequence length="126" mass="14348">MAVYGVGIDLVRVDRIRRNVERWGERFEERLFTRAERGFCAGTNRKVSCLALRFAAKEAFSKALGRGMRSPILWQDVEVRSGPLGKPEIELSSRAEAFCRELGIRYWHLSLTDDGDYGAAVVILER</sequence>
<comment type="function">
    <text evidence="8">Transfers the 4'-phosphopantetheine moiety from coenzyme A to a Ser of acyl-carrier-protein.</text>
</comment>
<protein>
    <recommendedName>
        <fullName evidence="8">Holo-[acyl-carrier-protein] synthase</fullName>
        <shortName evidence="8">Holo-ACP synthase</shortName>
        <ecNumber evidence="8">2.7.8.7</ecNumber>
    </recommendedName>
    <alternativeName>
        <fullName evidence="8">4'-phosphopantetheinyl transferase AcpS</fullName>
    </alternativeName>
</protein>
<accession>A0A4V1ERC3</accession>
<reference evidence="10 11" key="1">
    <citation type="submission" date="2019-05" db="EMBL/GenBank/DDBJ databases">
        <title>The Complete Genome Sequence of the n-alkane-degrading Desulfoglaeba alkanexedens ALDC reveals multiple alkylsuccinate synthase gene clusters.</title>
        <authorList>
            <person name="Callaghan A.V."/>
            <person name="Davidova I.A."/>
            <person name="Duncan K.E."/>
            <person name="Morris B."/>
            <person name="McInerney M.J."/>
        </authorList>
    </citation>
    <scope>NUCLEOTIDE SEQUENCE [LARGE SCALE GENOMIC DNA]</scope>
    <source>
        <strain evidence="10 11">ALDC</strain>
    </source>
</reference>
<dbReference type="Gene3D" id="3.90.470.20">
    <property type="entry name" value="4'-phosphopantetheinyl transferase domain"/>
    <property type="match status" value="1"/>
</dbReference>
<dbReference type="GO" id="GO:0006633">
    <property type="term" value="P:fatty acid biosynthetic process"/>
    <property type="evidence" value="ECO:0007669"/>
    <property type="project" value="UniProtKB-UniRule"/>
</dbReference>
<keyword evidence="8" id="KW-0963">Cytoplasm</keyword>
<dbReference type="AlphaFoldDB" id="A0A4V1ERC3"/>
<dbReference type="InterPro" id="IPR002582">
    <property type="entry name" value="ACPS"/>
</dbReference>
<comment type="cofactor">
    <cofactor evidence="8">
        <name>Mg(2+)</name>
        <dbReference type="ChEBI" id="CHEBI:18420"/>
    </cofactor>
</comment>
<dbReference type="GO" id="GO:0000287">
    <property type="term" value="F:magnesium ion binding"/>
    <property type="evidence" value="ECO:0007669"/>
    <property type="project" value="UniProtKB-UniRule"/>
</dbReference>
<dbReference type="EMBL" id="CP040098">
    <property type="protein sequence ID" value="QCQ21141.1"/>
    <property type="molecule type" value="Genomic_DNA"/>
</dbReference>
<evidence type="ECO:0000313" key="11">
    <source>
        <dbReference type="Proteomes" id="UP000298602"/>
    </source>
</evidence>
<evidence type="ECO:0000256" key="5">
    <source>
        <dbReference type="ARBA" id="ARBA00022842"/>
    </source>
</evidence>
<dbReference type="RefSeq" id="WP_137423110.1">
    <property type="nucleotide sequence ID" value="NZ_CP040098.1"/>
</dbReference>
<comment type="similarity">
    <text evidence="8">Belongs to the P-Pant transferase superfamily. AcpS family.</text>
</comment>
<keyword evidence="7 8" id="KW-0275">Fatty acid biosynthesis</keyword>
<organism evidence="10 11">
    <name type="scientific">Desulfoglaeba alkanexedens ALDC</name>
    <dbReference type="NCBI Taxonomy" id="980445"/>
    <lineage>
        <taxon>Bacteria</taxon>
        <taxon>Pseudomonadati</taxon>
        <taxon>Thermodesulfobacteriota</taxon>
        <taxon>Syntrophobacteria</taxon>
        <taxon>Syntrophobacterales</taxon>
        <taxon>Syntrophobacteraceae</taxon>
        <taxon>Desulfoglaeba</taxon>
    </lineage>
</organism>
<dbReference type="OrthoDB" id="517356at2"/>
<feature type="binding site" evidence="8">
    <location>
        <position position="58"/>
    </location>
    <ligand>
        <name>Mg(2+)</name>
        <dbReference type="ChEBI" id="CHEBI:18420"/>
    </ligand>
</feature>
<feature type="binding site" evidence="8">
    <location>
        <position position="9"/>
    </location>
    <ligand>
        <name>Mg(2+)</name>
        <dbReference type="ChEBI" id="CHEBI:18420"/>
    </ligand>
</feature>
<name>A0A4V1ERC3_9BACT</name>
<keyword evidence="5 8" id="KW-0460">Magnesium</keyword>
<dbReference type="NCBIfam" id="TIGR00556">
    <property type="entry name" value="pantethn_trn"/>
    <property type="match status" value="1"/>
</dbReference>
<keyword evidence="4 8" id="KW-0276">Fatty acid metabolism</keyword>
<dbReference type="SUPFAM" id="SSF56214">
    <property type="entry name" value="4'-phosphopantetheinyl transferase"/>
    <property type="match status" value="1"/>
</dbReference>
<dbReference type="Pfam" id="PF01648">
    <property type="entry name" value="ACPS"/>
    <property type="match status" value="1"/>
</dbReference>
<feature type="domain" description="4'-phosphopantetheinyl transferase" evidence="9">
    <location>
        <begin position="5"/>
        <end position="121"/>
    </location>
</feature>
<evidence type="ECO:0000256" key="3">
    <source>
        <dbReference type="ARBA" id="ARBA00022723"/>
    </source>
</evidence>
<dbReference type="HAMAP" id="MF_00101">
    <property type="entry name" value="AcpS"/>
    <property type="match status" value="1"/>
</dbReference>
<reference evidence="10 11" key="2">
    <citation type="submission" date="2019-05" db="EMBL/GenBank/DDBJ databases">
        <authorList>
            <person name="Suflita J.M."/>
            <person name="Marks C.R."/>
        </authorList>
    </citation>
    <scope>NUCLEOTIDE SEQUENCE [LARGE SCALE GENOMIC DNA]</scope>
    <source>
        <strain evidence="10 11">ALDC</strain>
    </source>
</reference>
<dbReference type="GO" id="GO:0008897">
    <property type="term" value="F:holo-[acyl-carrier-protein] synthase activity"/>
    <property type="evidence" value="ECO:0007669"/>
    <property type="project" value="UniProtKB-UniRule"/>
</dbReference>
<dbReference type="InterPro" id="IPR037143">
    <property type="entry name" value="4-PPantetheinyl_Trfase_dom_sf"/>
</dbReference>
<comment type="subcellular location">
    <subcellularLocation>
        <location evidence="8">Cytoplasm</location>
    </subcellularLocation>
</comment>
<dbReference type="NCBIfam" id="TIGR00516">
    <property type="entry name" value="acpS"/>
    <property type="match status" value="1"/>
</dbReference>
<dbReference type="EC" id="2.7.8.7" evidence="8"/>
<proteinExistence type="inferred from homology"/>
<evidence type="ECO:0000256" key="2">
    <source>
        <dbReference type="ARBA" id="ARBA00022679"/>
    </source>
</evidence>
<dbReference type="InterPro" id="IPR004568">
    <property type="entry name" value="Ppantetheine-prot_Trfase_dom"/>
</dbReference>
<keyword evidence="2 8" id="KW-0808">Transferase</keyword>
<keyword evidence="6 8" id="KW-0443">Lipid metabolism</keyword>
<evidence type="ECO:0000259" key="9">
    <source>
        <dbReference type="Pfam" id="PF01648"/>
    </source>
</evidence>
<keyword evidence="11" id="KW-1185">Reference proteome</keyword>
<evidence type="ECO:0000256" key="6">
    <source>
        <dbReference type="ARBA" id="ARBA00023098"/>
    </source>
</evidence>
<keyword evidence="1 8" id="KW-0444">Lipid biosynthesis</keyword>
<gene>
    <name evidence="8 10" type="primary">acpS</name>
    <name evidence="10" type="ORF">FDQ92_02380</name>
</gene>
<evidence type="ECO:0000313" key="10">
    <source>
        <dbReference type="EMBL" id="QCQ21141.1"/>
    </source>
</evidence>
<evidence type="ECO:0000256" key="1">
    <source>
        <dbReference type="ARBA" id="ARBA00022516"/>
    </source>
</evidence>
<dbReference type="KEGG" id="dax:FDQ92_02380"/>
<evidence type="ECO:0000256" key="7">
    <source>
        <dbReference type="ARBA" id="ARBA00023160"/>
    </source>
</evidence>
<dbReference type="InterPro" id="IPR008278">
    <property type="entry name" value="4-PPantetheinyl_Trfase_dom"/>
</dbReference>
<evidence type="ECO:0000256" key="8">
    <source>
        <dbReference type="HAMAP-Rule" id="MF_00101"/>
    </source>
</evidence>
<evidence type="ECO:0000256" key="4">
    <source>
        <dbReference type="ARBA" id="ARBA00022832"/>
    </source>
</evidence>
<dbReference type="Proteomes" id="UP000298602">
    <property type="component" value="Chromosome"/>
</dbReference>
<dbReference type="GO" id="GO:0005737">
    <property type="term" value="C:cytoplasm"/>
    <property type="evidence" value="ECO:0007669"/>
    <property type="project" value="UniProtKB-SubCell"/>
</dbReference>
<keyword evidence="3 8" id="KW-0479">Metal-binding</keyword>